<evidence type="ECO:0000313" key="1">
    <source>
        <dbReference type="EMBL" id="KAH6822138.1"/>
    </source>
</evidence>
<comment type="caution">
    <text evidence="1">The sequence shown here is derived from an EMBL/GenBank/DDBJ whole genome shotgun (WGS) entry which is preliminary data.</text>
</comment>
<protein>
    <submittedName>
        <fullName evidence="1">Uncharacterized protein</fullName>
    </submittedName>
</protein>
<name>A0AAD4IVY5_PERFH</name>
<proteinExistence type="predicted"/>
<dbReference type="Proteomes" id="UP001190926">
    <property type="component" value="Unassembled WGS sequence"/>
</dbReference>
<reference evidence="1 2" key="1">
    <citation type="journal article" date="2021" name="Nat. Commun.">
        <title>Incipient diploidization of the medicinal plant Perilla within 10,000 years.</title>
        <authorList>
            <person name="Zhang Y."/>
            <person name="Shen Q."/>
            <person name="Leng L."/>
            <person name="Zhang D."/>
            <person name="Chen S."/>
            <person name="Shi Y."/>
            <person name="Ning Z."/>
            <person name="Chen S."/>
        </authorList>
    </citation>
    <scope>NUCLEOTIDE SEQUENCE [LARGE SCALE GENOMIC DNA]</scope>
    <source>
        <strain evidence="2">cv. PC099</strain>
    </source>
</reference>
<gene>
    <name evidence="1" type="ORF">C2S53_001329</name>
</gene>
<dbReference type="AlphaFoldDB" id="A0AAD4IVY5"/>
<dbReference type="PANTHER" id="PTHR34081:SF1">
    <property type="entry name" value="MALECTIN, LEUCINE-RICH REPEAT DOMAIN, L DOMAIN-LIKE PROTEIN-RELATED"/>
    <property type="match status" value="1"/>
</dbReference>
<dbReference type="PANTHER" id="PTHR34081">
    <property type="entry name" value="MALECTIN DOMAIN-CONTAINING PROTEIN"/>
    <property type="match status" value="1"/>
</dbReference>
<dbReference type="EMBL" id="SDAM02001577">
    <property type="protein sequence ID" value="KAH6822138.1"/>
    <property type="molecule type" value="Genomic_DNA"/>
</dbReference>
<sequence>MEIAGFGQNQQFGLGANTLMSSQKILLIYGGLLLGEAVDSNYEADLEARGVTMFYSSQNWAFSSTKNFMDDAVESDKYIMANTSALRNITGPVSELYKTARASPLSHVL</sequence>
<evidence type="ECO:0000313" key="2">
    <source>
        <dbReference type="Proteomes" id="UP001190926"/>
    </source>
</evidence>
<accession>A0AAD4IVY5</accession>
<keyword evidence="2" id="KW-1185">Reference proteome</keyword>
<organism evidence="1 2">
    <name type="scientific">Perilla frutescens var. hirtella</name>
    <name type="common">Perilla citriodora</name>
    <name type="synonym">Perilla setoyensis</name>
    <dbReference type="NCBI Taxonomy" id="608512"/>
    <lineage>
        <taxon>Eukaryota</taxon>
        <taxon>Viridiplantae</taxon>
        <taxon>Streptophyta</taxon>
        <taxon>Embryophyta</taxon>
        <taxon>Tracheophyta</taxon>
        <taxon>Spermatophyta</taxon>
        <taxon>Magnoliopsida</taxon>
        <taxon>eudicotyledons</taxon>
        <taxon>Gunneridae</taxon>
        <taxon>Pentapetalae</taxon>
        <taxon>asterids</taxon>
        <taxon>lamiids</taxon>
        <taxon>Lamiales</taxon>
        <taxon>Lamiaceae</taxon>
        <taxon>Nepetoideae</taxon>
        <taxon>Elsholtzieae</taxon>
        <taxon>Perilla</taxon>
    </lineage>
</organism>